<dbReference type="RefSeq" id="WP_002709023.1">
    <property type="nucleotide sequence ID" value="NZ_JH651384.1"/>
</dbReference>
<feature type="region of interest" description="Disordered" evidence="1">
    <location>
        <begin position="207"/>
        <end position="254"/>
    </location>
</feature>
<dbReference type="AlphaFoldDB" id="A0A656HD88"/>
<evidence type="ECO:0000313" key="2">
    <source>
        <dbReference type="EMBL" id="EIJ35111.1"/>
    </source>
</evidence>
<feature type="compositionally biased region" description="Low complexity" evidence="1">
    <location>
        <begin position="219"/>
        <end position="247"/>
    </location>
</feature>
<organism evidence="2 3">
    <name type="scientific">Thiothrix nivea (strain ATCC 35100 / DSM 5205 / JP2)</name>
    <dbReference type="NCBI Taxonomy" id="870187"/>
    <lineage>
        <taxon>Bacteria</taxon>
        <taxon>Pseudomonadati</taxon>
        <taxon>Pseudomonadota</taxon>
        <taxon>Gammaproteobacteria</taxon>
        <taxon>Thiotrichales</taxon>
        <taxon>Thiotrichaceae</taxon>
        <taxon>Thiothrix</taxon>
    </lineage>
</organism>
<reference evidence="3" key="1">
    <citation type="journal article" date="2011" name="Stand. Genomic Sci.">
        <title>Genome sequence of the filamentous, gliding Thiothrix nivea neotype strain (JP2(T)).</title>
        <authorList>
            <person name="Lapidus A."/>
            <person name="Nolan M."/>
            <person name="Lucas S."/>
            <person name="Glavina Del Rio T."/>
            <person name="Tice H."/>
            <person name="Cheng J.F."/>
            <person name="Tapia R."/>
            <person name="Han C."/>
            <person name="Goodwin L."/>
            <person name="Pitluck S."/>
            <person name="Liolios K."/>
            <person name="Pagani I."/>
            <person name="Ivanova N."/>
            <person name="Huntemann M."/>
            <person name="Mavromatis K."/>
            <person name="Mikhailova N."/>
            <person name="Pati A."/>
            <person name="Chen A."/>
            <person name="Palaniappan K."/>
            <person name="Land M."/>
            <person name="Brambilla E.M."/>
            <person name="Rohde M."/>
            <person name="Abt B."/>
            <person name="Verbarg S."/>
            <person name="Goker M."/>
            <person name="Bristow J."/>
            <person name="Eisen J.A."/>
            <person name="Markowitz V."/>
            <person name="Hugenholtz P."/>
            <person name="Kyrpides N.C."/>
            <person name="Klenk H.P."/>
            <person name="Woyke T."/>
        </authorList>
    </citation>
    <scope>NUCLEOTIDE SEQUENCE [LARGE SCALE GENOMIC DNA]</scope>
    <source>
        <strain evidence="3">ATCC 35100 / DSM 5205 / JP2</strain>
    </source>
</reference>
<dbReference type="EMBL" id="JH651384">
    <property type="protein sequence ID" value="EIJ35111.1"/>
    <property type="molecule type" value="Genomic_DNA"/>
</dbReference>
<evidence type="ECO:0000256" key="1">
    <source>
        <dbReference type="SAM" id="MobiDB-lite"/>
    </source>
</evidence>
<dbReference type="OrthoDB" id="5624038at2"/>
<name>A0A656HD88_THINJ</name>
<sequence length="616" mass="67445">MPTISISADSRAAVKARILELNRLAQEADAQMRSALTAHNPDAANQWRQRRDGYNLEVKKLTDWLNNPTSTPPNLGSGNASAPVGLTAEEEKRLAKLPFDIKFAEQQLARGDTRYQAILQNLRAELAELQRKQAGSTGGSNNPVDPVVSMTPEEIKKRLTELPYKIQYAEKMLAEYRRFNNAQKITEWAQELQNLEMEQARLNRWVTSNTGSTSGGGSSSSAGNTGSNSSAGGNAGNIGNTGSSGSAGSTGGNTGNSVSSGDFVTTTANTFNTNGSQDFAHNAILTELLANQYSTANMRNDPNARAYDAVRQNSGQPLHWIRNQQQAETLFNSLPAAGNLERRRFPRLNLTGMRSGQNFFVRDFMQIYSKGDLSIANTVVIDDTVFSAFAQDFDKLVSRINEYQKQHGRTFRVFPFLQIAHRDAFQLIPEPMNGVDRFGGAQMRNVSISGNVVFSDGALQGIFATDGAFRNLHIRSNSLQIGGEHTISISGMLSGSIMGNSDINNNPLASNKIALYPLRLGGGTNIYVLGFRNKPALNPADVSYYQYEDILGVPAARDFRRQITPETAARGGIFYSNVDMLELQSLLQRRKPQTTPQWREAIAELARAGFAQQVTS</sequence>
<keyword evidence="3" id="KW-1185">Reference proteome</keyword>
<protein>
    <submittedName>
        <fullName evidence="2">Uncharacterized protein</fullName>
    </submittedName>
</protein>
<gene>
    <name evidence="2" type="ORF">Thini_2571</name>
</gene>
<evidence type="ECO:0000313" key="3">
    <source>
        <dbReference type="Proteomes" id="UP000005317"/>
    </source>
</evidence>
<dbReference type="Proteomes" id="UP000005317">
    <property type="component" value="Unassembled WGS sequence"/>
</dbReference>
<accession>A0A656HD88</accession>
<proteinExistence type="predicted"/>